<evidence type="ECO:0000259" key="5">
    <source>
        <dbReference type="Pfam" id="PF07940"/>
    </source>
</evidence>
<protein>
    <submittedName>
        <fullName evidence="6">Heparinase II/III-like protein</fullName>
    </submittedName>
</protein>
<dbReference type="SUPFAM" id="SSF48230">
    <property type="entry name" value="Chondroitin AC/alginate lyase"/>
    <property type="match status" value="1"/>
</dbReference>
<dbReference type="Gene3D" id="2.70.98.70">
    <property type="match status" value="1"/>
</dbReference>
<comment type="caution">
    <text evidence="6">The sequence shown here is derived from an EMBL/GenBank/DDBJ whole genome shotgun (WGS) entry which is preliminary data.</text>
</comment>
<dbReference type="GO" id="GO:0042597">
    <property type="term" value="C:periplasmic space"/>
    <property type="evidence" value="ECO:0007669"/>
    <property type="project" value="UniProtKB-SubCell"/>
</dbReference>
<proteinExistence type="predicted"/>
<name>A0A2M8ZAK7_9FIRM</name>
<keyword evidence="3" id="KW-0574">Periplasm</keyword>
<dbReference type="Gene3D" id="1.50.10.100">
    <property type="entry name" value="Chondroitin AC/alginate lyase"/>
    <property type="match status" value="1"/>
</dbReference>
<evidence type="ECO:0000313" key="6">
    <source>
        <dbReference type="EMBL" id="PJJ30476.1"/>
    </source>
</evidence>
<dbReference type="OrthoDB" id="9772435at2"/>
<dbReference type="GO" id="GO:0016829">
    <property type="term" value="F:lyase activity"/>
    <property type="evidence" value="ECO:0007669"/>
    <property type="project" value="UniProtKB-KW"/>
</dbReference>
<evidence type="ECO:0000256" key="3">
    <source>
        <dbReference type="ARBA" id="ARBA00022764"/>
    </source>
</evidence>
<dbReference type="PANTHER" id="PTHR39210">
    <property type="entry name" value="HEPARIN-SULFATE LYASE"/>
    <property type="match status" value="1"/>
</dbReference>
<reference evidence="6 7" key="1">
    <citation type="submission" date="2017-11" db="EMBL/GenBank/DDBJ databases">
        <title>Understudied soil microbes with underappreciated capabilities: Untangling the Clostridium saccharolyticum group.</title>
        <authorList>
            <person name="Leschine S."/>
        </authorList>
    </citation>
    <scope>NUCLEOTIDE SEQUENCE [LARGE SCALE GENOMIC DNA]</scope>
    <source>
        <strain evidence="6 7">18A</strain>
    </source>
</reference>
<evidence type="ECO:0000256" key="1">
    <source>
        <dbReference type="ARBA" id="ARBA00004418"/>
    </source>
</evidence>
<dbReference type="Pfam" id="PF07940">
    <property type="entry name" value="Hepar_II_III_C"/>
    <property type="match status" value="1"/>
</dbReference>
<comment type="subcellular location">
    <subcellularLocation>
        <location evidence="1">Periplasm</location>
    </subcellularLocation>
</comment>
<dbReference type="AlphaFoldDB" id="A0A2M8ZAK7"/>
<dbReference type="InterPro" id="IPR008929">
    <property type="entry name" value="Chondroitin_lyas"/>
</dbReference>
<organism evidence="6 7">
    <name type="scientific">[Clostridium] celerecrescens 18A</name>
    <dbReference type="NCBI Taxonomy" id="1286362"/>
    <lineage>
        <taxon>Bacteria</taxon>
        <taxon>Bacillati</taxon>
        <taxon>Bacillota</taxon>
        <taxon>Clostridia</taxon>
        <taxon>Lachnospirales</taxon>
        <taxon>Lachnospiraceae</taxon>
        <taxon>Lacrimispora</taxon>
    </lineage>
</organism>
<evidence type="ECO:0000256" key="2">
    <source>
        <dbReference type="ARBA" id="ARBA00022729"/>
    </source>
</evidence>
<dbReference type="EMBL" id="PGET01000001">
    <property type="protein sequence ID" value="PJJ30476.1"/>
    <property type="molecule type" value="Genomic_DNA"/>
</dbReference>
<keyword evidence="2" id="KW-0732">Signal</keyword>
<accession>A0A2M8ZAK7</accession>
<sequence length="637" mass="74798">MKYVNDRFYERMNGEDRNRELIKEMKREVDEFLPYFSDSPDRLSRWGHYYFCDEDGGRLIFDINSPDRHRCEVCKKVYKSEILDGVWVYFYRNKAVIMALVSAFVYKATKEKKYFDYSVSVMEYYARHYKEFLMHNKENLTADSYDAMPWGCGRMMPQGLNESIVAIRFVQAIEILRDELSPDFLDLVYHNMFREMYFLLAPQATRIHNISCWNLSAIGVMGLAFQDQEMIDFAFNSEFNVRKQLETGVTKDFFWYEGSIHYNFFLLEGITYLFLFSKVYGYDFGKTGIEILQNMFVQAYNYAFDNQFLPNPNDGWPNLNLRTFSYIYHTAARAMGEDSPIGNLVKNIEVSDSVRTPLPLSEPYYCKNSVCLEELLFNIDFDYEKFTPIKQHSNNFPESNFAILRNDKWNGFMKYGLNGKSHAHPDIMNVELMYGNHRISRDLSNAGYRARLCNEWHRKTLSHNTVCWNGTDITSVSPGECLYFDKNKVTAAARNVYDGIHYTRTIQILGNTFTDNFRVERGMSGIFDYVFHLESALSLEYDLDLEDGNLGFEKNGYQHILETKRVNTKENHVVLRAGAEDVMWNIWIDLTGNHQLYLLKTLDNPVNQRRNTILLRNTGTSPHYHLKIMAEENNKKS</sequence>
<dbReference type="InterPro" id="IPR012480">
    <property type="entry name" value="Hepar_II_III_C"/>
</dbReference>
<keyword evidence="4" id="KW-0456">Lyase</keyword>
<feature type="domain" description="Heparinase II/III-like C-terminal" evidence="5">
    <location>
        <begin position="391"/>
        <end position="537"/>
    </location>
</feature>
<dbReference type="Proteomes" id="UP000231092">
    <property type="component" value="Unassembled WGS sequence"/>
</dbReference>
<dbReference type="RefSeq" id="WP_157803195.1">
    <property type="nucleotide sequence ID" value="NZ_PGET01000001.1"/>
</dbReference>
<gene>
    <name evidence="6" type="ORF">H171_4082</name>
</gene>
<evidence type="ECO:0000256" key="4">
    <source>
        <dbReference type="ARBA" id="ARBA00023239"/>
    </source>
</evidence>
<evidence type="ECO:0000313" key="7">
    <source>
        <dbReference type="Proteomes" id="UP000231092"/>
    </source>
</evidence>
<dbReference type="PANTHER" id="PTHR39210:SF1">
    <property type="entry name" value="HEPARIN-SULFATE LYASE"/>
    <property type="match status" value="1"/>
</dbReference>